<dbReference type="GO" id="GO:0020037">
    <property type="term" value="F:heme binding"/>
    <property type="evidence" value="ECO:0007669"/>
    <property type="project" value="InterPro"/>
</dbReference>
<dbReference type="Proteomes" id="UP000728032">
    <property type="component" value="Unassembled WGS sequence"/>
</dbReference>
<evidence type="ECO:0000256" key="3">
    <source>
        <dbReference type="ARBA" id="ARBA00022723"/>
    </source>
</evidence>
<dbReference type="SUPFAM" id="SSF48264">
    <property type="entry name" value="Cytochrome P450"/>
    <property type="match status" value="1"/>
</dbReference>
<comment type="similarity">
    <text evidence="1">Belongs to the cytochrome P450 family.</text>
</comment>
<gene>
    <name evidence="7" type="ORF">ONB1V03_LOCUS9143</name>
</gene>
<dbReference type="InterPro" id="IPR001128">
    <property type="entry name" value="Cyt_P450"/>
</dbReference>
<evidence type="ECO:0000256" key="4">
    <source>
        <dbReference type="ARBA" id="ARBA00023002"/>
    </source>
</evidence>
<dbReference type="InterPro" id="IPR036396">
    <property type="entry name" value="Cyt_P450_sf"/>
</dbReference>
<keyword evidence="3" id="KW-0479">Metal-binding</keyword>
<dbReference type="GO" id="GO:0004508">
    <property type="term" value="F:steroid 17-alpha-monooxygenase activity"/>
    <property type="evidence" value="ECO:0007669"/>
    <property type="project" value="TreeGrafter"/>
</dbReference>
<evidence type="ECO:0000313" key="8">
    <source>
        <dbReference type="Proteomes" id="UP000728032"/>
    </source>
</evidence>
<keyword evidence="4" id="KW-0560">Oxidoreductase</keyword>
<keyword evidence="6" id="KW-0503">Monooxygenase</keyword>
<keyword evidence="5" id="KW-0408">Iron</keyword>
<sequence>MFVTNLKGNGRKYAKSDDLSKVVDQGVREAIDLIMDKQGLNKPFAPKLYIYNMFANITGTAVYSQKFDIEQDEFKKFKYCTTDFQTDLDEMMKYTMDIYAAHNNTYNKAVKRDFCDTLIKAKHEAVEQDKLTAPYYTDDNLAASMNDLFMAGVETTHTAYLWMLLFMAYYPEYQQKLRDEIKHVIGDKVPTVDDKPSMHD</sequence>
<keyword evidence="2" id="KW-0349">Heme</keyword>
<reference evidence="7" key="1">
    <citation type="submission" date="2020-11" db="EMBL/GenBank/DDBJ databases">
        <authorList>
            <person name="Tran Van P."/>
        </authorList>
    </citation>
    <scope>NUCLEOTIDE SEQUENCE</scope>
</reference>
<dbReference type="GO" id="GO:0042448">
    <property type="term" value="P:progesterone metabolic process"/>
    <property type="evidence" value="ECO:0007669"/>
    <property type="project" value="TreeGrafter"/>
</dbReference>
<evidence type="ECO:0008006" key="9">
    <source>
        <dbReference type="Google" id="ProtNLM"/>
    </source>
</evidence>
<name>A0A7R9QNF3_9ACAR</name>
<dbReference type="Pfam" id="PF00067">
    <property type="entry name" value="p450"/>
    <property type="match status" value="1"/>
</dbReference>
<dbReference type="EMBL" id="CAJPVJ010005592">
    <property type="protein sequence ID" value="CAG2169669.1"/>
    <property type="molecule type" value="Genomic_DNA"/>
</dbReference>
<evidence type="ECO:0000313" key="7">
    <source>
        <dbReference type="EMBL" id="CAD7652482.1"/>
    </source>
</evidence>
<dbReference type="GO" id="GO:0042446">
    <property type="term" value="P:hormone biosynthetic process"/>
    <property type="evidence" value="ECO:0007669"/>
    <property type="project" value="TreeGrafter"/>
</dbReference>
<dbReference type="PANTHER" id="PTHR24289:SF15">
    <property type="entry name" value="CYTOCHROME P450 FAMILY 1 SUBFAMILY B MEMBER 1"/>
    <property type="match status" value="1"/>
</dbReference>
<organism evidence="7">
    <name type="scientific">Oppiella nova</name>
    <dbReference type="NCBI Taxonomy" id="334625"/>
    <lineage>
        <taxon>Eukaryota</taxon>
        <taxon>Metazoa</taxon>
        <taxon>Ecdysozoa</taxon>
        <taxon>Arthropoda</taxon>
        <taxon>Chelicerata</taxon>
        <taxon>Arachnida</taxon>
        <taxon>Acari</taxon>
        <taxon>Acariformes</taxon>
        <taxon>Sarcoptiformes</taxon>
        <taxon>Oribatida</taxon>
        <taxon>Brachypylina</taxon>
        <taxon>Oppioidea</taxon>
        <taxon>Oppiidae</taxon>
        <taxon>Oppiella</taxon>
    </lineage>
</organism>
<evidence type="ECO:0000256" key="6">
    <source>
        <dbReference type="ARBA" id="ARBA00023033"/>
    </source>
</evidence>
<evidence type="ECO:0000256" key="2">
    <source>
        <dbReference type="ARBA" id="ARBA00022617"/>
    </source>
</evidence>
<accession>A0A7R9QNF3</accession>
<dbReference type="OrthoDB" id="6415694at2759"/>
<protein>
    <recommendedName>
        <fullName evidence="9">Cytochrome P450</fullName>
    </recommendedName>
</protein>
<proteinExistence type="inferred from homology"/>
<evidence type="ECO:0000256" key="5">
    <source>
        <dbReference type="ARBA" id="ARBA00023004"/>
    </source>
</evidence>
<keyword evidence="8" id="KW-1185">Reference proteome</keyword>
<dbReference type="Gene3D" id="1.10.630.10">
    <property type="entry name" value="Cytochrome P450"/>
    <property type="match status" value="1"/>
</dbReference>
<dbReference type="AlphaFoldDB" id="A0A7R9QNF3"/>
<evidence type="ECO:0000256" key="1">
    <source>
        <dbReference type="ARBA" id="ARBA00010617"/>
    </source>
</evidence>
<dbReference type="EMBL" id="OC920417">
    <property type="protein sequence ID" value="CAD7652482.1"/>
    <property type="molecule type" value="Genomic_DNA"/>
</dbReference>
<dbReference type="PANTHER" id="PTHR24289">
    <property type="entry name" value="STEROID 17-ALPHA-HYDROXYLASE/17,20 LYASE"/>
    <property type="match status" value="1"/>
</dbReference>
<dbReference type="GO" id="GO:0005506">
    <property type="term" value="F:iron ion binding"/>
    <property type="evidence" value="ECO:0007669"/>
    <property type="project" value="InterPro"/>
</dbReference>